<feature type="region of interest" description="Disordered" evidence="1">
    <location>
        <begin position="415"/>
        <end position="439"/>
    </location>
</feature>
<feature type="compositionally biased region" description="Polar residues" evidence="1">
    <location>
        <begin position="421"/>
        <end position="439"/>
    </location>
</feature>
<dbReference type="AlphaFoldDB" id="A0A1I4S593"/>
<feature type="transmembrane region" description="Helical" evidence="2">
    <location>
        <begin position="207"/>
        <end position="226"/>
    </location>
</feature>
<dbReference type="EMBL" id="FOTK01000040">
    <property type="protein sequence ID" value="SFM59667.1"/>
    <property type="molecule type" value="Genomic_DNA"/>
</dbReference>
<protein>
    <submittedName>
        <fullName evidence="3">Uncharacterized protein</fullName>
    </submittedName>
</protein>
<sequence length="439" mass="48983">MATSDMINNVTLLVISILLSALPPIVFVGIRQAVKINRQEVVRDLAAVFTLPDSRNEGPIPSFEFVKYKYFFHRVGEDNDEEPRDHSLSSWLIGAVPLILLLFLLSYLAVMSIEPYVFDFVGKSLGASTNQKPSLDMEPTPMWVWSLCASLSGGYVFMIRSFYRAINNFDFSPMSLVGACNNLLVGIIGAQILTCVVLNPLANATMLHESVISAVLLFSFAIGYLPDSATRTILWRSDLGNFKRENRDIYKSSLTTPVEIIDGIDTETRDRLADYHIRSTQNLATANPLMLFVETPFGVYQIMDWVAQAQLCCSVGPEALVKLWRIGIRTLFDLERAALDDNCRDDQLLRKIGAILLPIQACPEQNIDYNANTKQSPEITSEIIANIVVRLDDPHVHRLRQIYIRIGNRIGSDSRRFPNTGRYSQGSNPASSDTSSAPA</sequence>
<evidence type="ECO:0000256" key="1">
    <source>
        <dbReference type="SAM" id="MobiDB-lite"/>
    </source>
</evidence>
<evidence type="ECO:0000313" key="4">
    <source>
        <dbReference type="Proteomes" id="UP000199048"/>
    </source>
</evidence>
<proteinExistence type="predicted"/>
<keyword evidence="2" id="KW-1133">Transmembrane helix</keyword>
<organism evidence="3 4">
    <name type="scientific">Methylobacterium pseudosasicola</name>
    <dbReference type="NCBI Taxonomy" id="582667"/>
    <lineage>
        <taxon>Bacteria</taxon>
        <taxon>Pseudomonadati</taxon>
        <taxon>Pseudomonadota</taxon>
        <taxon>Alphaproteobacteria</taxon>
        <taxon>Hyphomicrobiales</taxon>
        <taxon>Methylobacteriaceae</taxon>
        <taxon>Methylobacterium</taxon>
    </lineage>
</organism>
<name>A0A1I4S593_9HYPH</name>
<accession>A0A1I4S593</accession>
<dbReference type="OrthoDB" id="7296456at2"/>
<feature type="transmembrane region" description="Helical" evidence="2">
    <location>
        <begin position="6"/>
        <end position="30"/>
    </location>
</feature>
<reference evidence="4" key="1">
    <citation type="submission" date="2016-10" db="EMBL/GenBank/DDBJ databases">
        <authorList>
            <person name="Varghese N."/>
            <person name="Submissions S."/>
        </authorList>
    </citation>
    <scope>NUCLEOTIDE SEQUENCE [LARGE SCALE GENOMIC DNA]</scope>
    <source>
        <strain evidence="4">BL36</strain>
    </source>
</reference>
<feature type="transmembrane region" description="Helical" evidence="2">
    <location>
        <begin position="175"/>
        <end position="201"/>
    </location>
</feature>
<gene>
    <name evidence="3" type="ORF">SAMN05192568_10409</name>
</gene>
<feature type="transmembrane region" description="Helical" evidence="2">
    <location>
        <begin position="142"/>
        <end position="163"/>
    </location>
</feature>
<dbReference type="Proteomes" id="UP000199048">
    <property type="component" value="Unassembled WGS sequence"/>
</dbReference>
<evidence type="ECO:0000256" key="2">
    <source>
        <dbReference type="SAM" id="Phobius"/>
    </source>
</evidence>
<dbReference type="RefSeq" id="WP_139234217.1">
    <property type="nucleotide sequence ID" value="NZ_FOTK01000040.1"/>
</dbReference>
<evidence type="ECO:0000313" key="3">
    <source>
        <dbReference type="EMBL" id="SFM59667.1"/>
    </source>
</evidence>
<feature type="transmembrane region" description="Helical" evidence="2">
    <location>
        <begin position="91"/>
        <end position="110"/>
    </location>
</feature>
<keyword evidence="2" id="KW-0472">Membrane</keyword>
<keyword evidence="4" id="KW-1185">Reference proteome</keyword>
<keyword evidence="2" id="KW-0812">Transmembrane</keyword>
<dbReference type="STRING" id="582667.SAMN05192568_10409"/>